<sequence>MSMRIRSRPEVAHPSIWRQHGTAGRSREEAFKFSSRAASIRNQKGVVLATGLADTLTAKHDKTYFGRGLGAG</sequence>
<evidence type="ECO:0000313" key="2">
    <source>
        <dbReference type="Proteomes" id="UP001183817"/>
    </source>
</evidence>
<dbReference type="RefSeq" id="WP_310290111.1">
    <property type="nucleotide sequence ID" value="NZ_BAAAWO010000001.1"/>
</dbReference>
<dbReference type="EMBL" id="JAVDYI010000001">
    <property type="protein sequence ID" value="MDR7358310.1"/>
    <property type="molecule type" value="Genomic_DNA"/>
</dbReference>
<comment type="caution">
    <text evidence="1">The sequence shown here is derived from an EMBL/GenBank/DDBJ whole genome shotgun (WGS) entry which is preliminary data.</text>
</comment>
<name>A0ABU2BI37_9MICC</name>
<organism evidence="1 2">
    <name type="scientific">Paeniglutamicibacter sulfureus</name>
    <dbReference type="NCBI Taxonomy" id="43666"/>
    <lineage>
        <taxon>Bacteria</taxon>
        <taxon>Bacillati</taxon>
        <taxon>Actinomycetota</taxon>
        <taxon>Actinomycetes</taxon>
        <taxon>Micrococcales</taxon>
        <taxon>Micrococcaceae</taxon>
        <taxon>Paeniglutamicibacter</taxon>
    </lineage>
</organism>
<reference evidence="1 2" key="1">
    <citation type="submission" date="2023-07" db="EMBL/GenBank/DDBJ databases">
        <title>Sequencing the genomes of 1000 actinobacteria strains.</title>
        <authorList>
            <person name="Klenk H.-P."/>
        </authorList>
    </citation>
    <scope>NUCLEOTIDE SEQUENCE [LARGE SCALE GENOMIC DNA]</scope>
    <source>
        <strain evidence="1 2">DSM 20167</strain>
    </source>
</reference>
<protein>
    <submittedName>
        <fullName evidence="1">Uncharacterized protein</fullName>
    </submittedName>
</protein>
<evidence type="ECO:0000313" key="1">
    <source>
        <dbReference type="EMBL" id="MDR7358310.1"/>
    </source>
</evidence>
<accession>A0ABU2BI37</accession>
<dbReference type="Proteomes" id="UP001183817">
    <property type="component" value="Unassembled WGS sequence"/>
</dbReference>
<gene>
    <name evidence="1" type="ORF">J2S64_002001</name>
</gene>
<keyword evidence="2" id="KW-1185">Reference proteome</keyword>
<proteinExistence type="predicted"/>